<dbReference type="InterPro" id="IPR036770">
    <property type="entry name" value="Ankyrin_rpt-contain_sf"/>
</dbReference>
<keyword evidence="7" id="KW-1185">Reference proteome</keyword>
<evidence type="ECO:0000313" key="7">
    <source>
        <dbReference type="Proteomes" id="UP001209570"/>
    </source>
</evidence>
<reference evidence="6" key="1">
    <citation type="submission" date="2021-12" db="EMBL/GenBank/DDBJ databases">
        <title>Prjna785345.</title>
        <authorList>
            <person name="Rujirawat T."/>
            <person name="Krajaejun T."/>
        </authorList>
    </citation>
    <scope>NUCLEOTIDE SEQUENCE</scope>
    <source>
        <strain evidence="6">Pi057C3</strain>
    </source>
</reference>
<dbReference type="InterPro" id="IPR002110">
    <property type="entry name" value="Ankyrin_rpt"/>
</dbReference>
<dbReference type="Pfam" id="PF13637">
    <property type="entry name" value="Ank_4"/>
    <property type="match status" value="1"/>
</dbReference>
<keyword evidence="1" id="KW-0677">Repeat</keyword>
<dbReference type="PROSITE" id="PS50297">
    <property type="entry name" value="ANK_REP_REGION"/>
    <property type="match status" value="3"/>
</dbReference>
<evidence type="ECO:0000256" key="2">
    <source>
        <dbReference type="ARBA" id="ARBA00023043"/>
    </source>
</evidence>
<protein>
    <submittedName>
        <fullName evidence="6">Uncharacterized protein</fullName>
    </submittedName>
</protein>
<gene>
    <name evidence="6" type="ORF">P43SY_011995</name>
</gene>
<comment type="caution">
    <text evidence="6">The sequence shown here is derived from an EMBL/GenBank/DDBJ whole genome shotgun (WGS) entry which is preliminary data.</text>
</comment>
<dbReference type="SMART" id="SM00248">
    <property type="entry name" value="ANK"/>
    <property type="match status" value="4"/>
</dbReference>
<feature type="repeat" description="ANK" evidence="3">
    <location>
        <begin position="247"/>
        <end position="271"/>
    </location>
</feature>
<dbReference type="Proteomes" id="UP001209570">
    <property type="component" value="Unassembled WGS sequence"/>
</dbReference>
<evidence type="ECO:0000256" key="5">
    <source>
        <dbReference type="SAM" id="MobiDB-lite"/>
    </source>
</evidence>
<dbReference type="PANTHER" id="PTHR24198">
    <property type="entry name" value="ANKYRIN REPEAT AND PROTEIN KINASE DOMAIN-CONTAINING PROTEIN"/>
    <property type="match status" value="1"/>
</dbReference>
<sequence length="784" mass="86365">MIPPLPAESRARLIGLLVSQEDAGSAVRSLLQDDASLRRHALAVEQLLASRAVQREPNGTRAFWFALDVPSSGRPWLKELCYSERVDALIDALFVSESSAQLLPFTLSSCLREVIEELIDGNQRSAVETLLSSWLFTTFQSPQQRIELLRLLSEHAARRRDTMTLRVLVAHGALASQAPGQDEFEDRLLCIAVRGNAEELLLALVLENDVQSRWPHKLYMYACDAQDESMLGALLRCRVDPLARGLEGWTALHVAATQGGPRHVQLLLEQGCVDGNAATDGGQTPLMVCSTATVASVLLQFPIDIDARDNDGHTALHLAVSACNLDKIRVLLGAGADPNTQNRLGRTPLHALARAGDLGRGLTAALLLLERGATITLKSSASVAGPFEMQSLHDEFIRKGIVVADGDARDTAASLALDPRVIKLLDGLKRACSGSAQDVHEITSVLQLWRERSLHHTLQTLDLVAASDANRLSAGRERHIEAIELHEKAGRELKDGVLRVVQQLLATIQQHIEAFTRQLSTLLRELIKPELQHELEKERRIVERLLDDKRRVERDRAALEQANVQLAERVDALENAPDGSGDAILCRKLREQLRELREAQREMTHKLEEMTQEQARARYETAQMQREMERLQKTLVMTRAMHDKETKQLVELVQLRQMQFREVAQAVAASGVNARHASGENIVLQTYDPYSGTQIAFKKSPPKPMPSPPRRSSGAGSSPSPTRLARKTLVTLSKSPPWLQPSPPSPSDRRSLSEGGDSNNSPSAPSAAGSPTGRVLRPFVEDTS</sequence>
<dbReference type="SUPFAM" id="SSF48403">
    <property type="entry name" value="Ankyrin repeat"/>
    <property type="match status" value="1"/>
</dbReference>
<dbReference type="AlphaFoldDB" id="A0AAD5Q221"/>
<evidence type="ECO:0000256" key="4">
    <source>
        <dbReference type="SAM" id="Coils"/>
    </source>
</evidence>
<keyword evidence="4" id="KW-0175">Coiled coil</keyword>
<name>A0AAD5Q221_PYTIN</name>
<evidence type="ECO:0000313" key="6">
    <source>
        <dbReference type="EMBL" id="KAJ0392007.1"/>
    </source>
</evidence>
<evidence type="ECO:0000256" key="1">
    <source>
        <dbReference type="ARBA" id="ARBA00022737"/>
    </source>
</evidence>
<dbReference type="Gene3D" id="1.25.40.20">
    <property type="entry name" value="Ankyrin repeat-containing domain"/>
    <property type="match status" value="2"/>
</dbReference>
<feature type="repeat" description="ANK" evidence="3">
    <location>
        <begin position="311"/>
        <end position="343"/>
    </location>
</feature>
<dbReference type="Pfam" id="PF12796">
    <property type="entry name" value="Ank_2"/>
    <property type="match status" value="1"/>
</dbReference>
<feature type="region of interest" description="Disordered" evidence="5">
    <location>
        <begin position="693"/>
        <end position="784"/>
    </location>
</feature>
<feature type="coiled-coil region" evidence="4">
    <location>
        <begin position="505"/>
        <end position="634"/>
    </location>
</feature>
<dbReference type="PROSITE" id="PS50088">
    <property type="entry name" value="ANK_REPEAT"/>
    <property type="match status" value="3"/>
</dbReference>
<dbReference type="EMBL" id="JAKCXM010000753">
    <property type="protein sequence ID" value="KAJ0392007.1"/>
    <property type="molecule type" value="Genomic_DNA"/>
</dbReference>
<feature type="repeat" description="ANK" evidence="3">
    <location>
        <begin position="344"/>
        <end position="380"/>
    </location>
</feature>
<proteinExistence type="predicted"/>
<dbReference type="PANTHER" id="PTHR24198:SF165">
    <property type="entry name" value="ANKYRIN REPEAT-CONTAINING PROTEIN-RELATED"/>
    <property type="match status" value="1"/>
</dbReference>
<feature type="compositionally biased region" description="Low complexity" evidence="5">
    <location>
        <begin position="755"/>
        <end position="771"/>
    </location>
</feature>
<feature type="compositionally biased region" description="Low complexity" evidence="5">
    <location>
        <begin position="710"/>
        <end position="721"/>
    </location>
</feature>
<organism evidence="6 7">
    <name type="scientific">Pythium insidiosum</name>
    <name type="common">Pythiosis disease agent</name>
    <dbReference type="NCBI Taxonomy" id="114742"/>
    <lineage>
        <taxon>Eukaryota</taxon>
        <taxon>Sar</taxon>
        <taxon>Stramenopiles</taxon>
        <taxon>Oomycota</taxon>
        <taxon>Peronosporomycetes</taxon>
        <taxon>Pythiales</taxon>
        <taxon>Pythiaceae</taxon>
        <taxon>Pythium</taxon>
    </lineage>
</organism>
<accession>A0AAD5Q221</accession>
<evidence type="ECO:0000256" key="3">
    <source>
        <dbReference type="PROSITE-ProRule" id="PRU00023"/>
    </source>
</evidence>
<keyword evidence="2 3" id="KW-0040">ANK repeat</keyword>